<dbReference type="Proteomes" id="UP000036681">
    <property type="component" value="Unplaced"/>
</dbReference>
<proteinExistence type="predicted"/>
<sequence length="126" mass="14573">MMSKKCYICSSRLMKQEAHHLRRLSGIRERREPLNKVAYIAVRTRLLHRGDEADDYQSSLAVTDELQRTFRIRHQASGALRSLMHQGSVVDQFQRDSLRSFLGLSQARVRARLVASHALENPQMLN</sequence>
<reference evidence="2" key="1">
    <citation type="submission" date="2017-02" db="UniProtKB">
        <authorList>
            <consortium name="WormBaseParasite"/>
        </authorList>
    </citation>
    <scope>IDENTIFICATION</scope>
</reference>
<name>A0A0M3HTF6_ASCLU</name>
<evidence type="ECO:0000313" key="2">
    <source>
        <dbReference type="WBParaSite" id="ALUE_0000591601-mRNA-1"/>
    </source>
</evidence>
<protein>
    <submittedName>
        <fullName evidence="2">Transposase</fullName>
    </submittedName>
</protein>
<accession>A0A0M3HTF6</accession>
<dbReference type="AlphaFoldDB" id="A0A0M3HTF6"/>
<keyword evidence="1" id="KW-1185">Reference proteome</keyword>
<dbReference type="WBParaSite" id="ALUE_0000591601-mRNA-1">
    <property type="protein sequence ID" value="ALUE_0000591601-mRNA-1"/>
    <property type="gene ID" value="ALUE_0000591601"/>
</dbReference>
<evidence type="ECO:0000313" key="1">
    <source>
        <dbReference type="Proteomes" id="UP000036681"/>
    </source>
</evidence>
<organism evidence="1 2">
    <name type="scientific">Ascaris lumbricoides</name>
    <name type="common">Giant roundworm</name>
    <dbReference type="NCBI Taxonomy" id="6252"/>
    <lineage>
        <taxon>Eukaryota</taxon>
        <taxon>Metazoa</taxon>
        <taxon>Ecdysozoa</taxon>
        <taxon>Nematoda</taxon>
        <taxon>Chromadorea</taxon>
        <taxon>Rhabditida</taxon>
        <taxon>Spirurina</taxon>
        <taxon>Ascaridomorpha</taxon>
        <taxon>Ascaridoidea</taxon>
        <taxon>Ascarididae</taxon>
        <taxon>Ascaris</taxon>
    </lineage>
</organism>